<protein>
    <submittedName>
        <fullName evidence="3">Nicotianamine synthase domain-containing protein</fullName>
    </submittedName>
</protein>
<dbReference type="SUPFAM" id="SSF53335">
    <property type="entry name" value="S-adenosyl-L-methionine-dependent methyltransferases"/>
    <property type="match status" value="1"/>
</dbReference>
<dbReference type="PANTHER" id="PTHR32266:SF12">
    <property type="entry name" value="NICOTIANAMINE SYNTHASE 3"/>
    <property type="match status" value="1"/>
</dbReference>
<sequence>MKKTIWNTIKKEFLDIYEGICPLSDDDILKGPDDVFRPYLERLNYLASTEIDDHTAEEMFQDQDFQRAIKQISRVKRMNGLRIETACARSVLSGTDPWDQLKQFIYYPNYLGLARMEYQGGELGAGDQVVFLGSGPLPLSLISLYKQYHVRGIGIEQSPEIAELSRDLVRILGLSEHIRIIQGNHFSLPIEARGERRGARGERQGARGENCQMIMVGADALPKDEIFAHLAESLPAGSKVSYRIYEKGLRRLLDDQSVFDLPHEFREYARIRPEPPVNNTSVFVVRSEK</sequence>
<dbReference type="PROSITE" id="PS51142">
    <property type="entry name" value="NAS"/>
    <property type="match status" value="1"/>
</dbReference>
<dbReference type="RefSeq" id="WP_207678107.1">
    <property type="nucleotide sequence ID" value="NZ_CP061800.1"/>
</dbReference>
<evidence type="ECO:0000313" key="3">
    <source>
        <dbReference type="EMBL" id="QTA89526.1"/>
    </source>
</evidence>
<evidence type="ECO:0000256" key="1">
    <source>
        <dbReference type="ARBA" id="ARBA00022679"/>
    </source>
</evidence>
<keyword evidence="4" id="KW-1185">Reference proteome</keyword>
<dbReference type="PANTHER" id="PTHR32266">
    <property type="entry name" value="NICOTIANAMINE SYNTHASE 3"/>
    <property type="match status" value="1"/>
</dbReference>
<dbReference type="InterPro" id="IPR029063">
    <property type="entry name" value="SAM-dependent_MTases_sf"/>
</dbReference>
<gene>
    <name evidence="3" type="ORF">dnm_055820</name>
</gene>
<keyword evidence="1" id="KW-0808">Transferase</keyword>
<evidence type="ECO:0000313" key="4">
    <source>
        <dbReference type="Proteomes" id="UP000663722"/>
    </source>
</evidence>
<dbReference type="Gene3D" id="3.40.50.150">
    <property type="entry name" value="Vaccinia Virus protein VP39"/>
    <property type="match status" value="1"/>
</dbReference>
<dbReference type="EMBL" id="CP061800">
    <property type="protein sequence ID" value="QTA89526.1"/>
    <property type="molecule type" value="Genomic_DNA"/>
</dbReference>
<dbReference type="KEGG" id="dmm:dnm_055820"/>
<proteinExistence type="predicted"/>
<dbReference type="Proteomes" id="UP000663722">
    <property type="component" value="Chromosome"/>
</dbReference>
<dbReference type="InterPro" id="IPR004298">
    <property type="entry name" value="Nicotian_synth"/>
</dbReference>
<dbReference type="GO" id="GO:0030418">
    <property type="term" value="P:nicotianamine biosynthetic process"/>
    <property type="evidence" value="ECO:0007669"/>
    <property type="project" value="InterPro"/>
</dbReference>
<evidence type="ECO:0000256" key="2">
    <source>
        <dbReference type="ARBA" id="ARBA00022691"/>
    </source>
</evidence>
<name>A0A975BQ03_9BACT</name>
<keyword evidence="2" id="KW-0949">S-adenosyl-L-methionine</keyword>
<dbReference type="GO" id="GO:0030410">
    <property type="term" value="F:nicotianamine synthase activity"/>
    <property type="evidence" value="ECO:0007669"/>
    <property type="project" value="InterPro"/>
</dbReference>
<reference evidence="3" key="1">
    <citation type="journal article" date="2021" name="Microb. Physiol.">
        <title>Proteogenomic Insights into the Physiology of Marine, Sulfate-Reducing, Filamentous Desulfonema limicola and Desulfonema magnum.</title>
        <authorList>
            <person name="Schnaars V."/>
            <person name="Wohlbrand L."/>
            <person name="Scheve S."/>
            <person name="Hinrichs C."/>
            <person name="Reinhardt R."/>
            <person name="Rabus R."/>
        </authorList>
    </citation>
    <scope>NUCLEOTIDE SEQUENCE</scope>
    <source>
        <strain evidence="3">4be13</strain>
    </source>
</reference>
<dbReference type="Pfam" id="PF03059">
    <property type="entry name" value="NAS"/>
    <property type="match status" value="2"/>
</dbReference>
<dbReference type="AlphaFoldDB" id="A0A975BQ03"/>
<accession>A0A975BQ03</accession>
<organism evidence="3 4">
    <name type="scientific">Desulfonema magnum</name>
    <dbReference type="NCBI Taxonomy" id="45655"/>
    <lineage>
        <taxon>Bacteria</taxon>
        <taxon>Pseudomonadati</taxon>
        <taxon>Thermodesulfobacteriota</taxon>
        <taxon>Desulfobacteria</taxon>
        <taxon>Desulfobacterales</taxon>
        <taxon>Desulfococcaceae</taxon>
        <taxon>Desulfonema</taxon>
    </lineage>
</organism>